<sequence length="107" mass="11889">MTPATPLYRQVYEDLRERIESGEFEVGARLPAINSLQEHYEVAGLNTIRQAQQMLVADGLIQTHQGVGAIVVSTEAVDQAVDVLHELRTARRALDRAITVLEHQSRG</sequence>
<dbReference type="PROSITE" id="PS50949">
    <property type="entry name" value="HTH_GNTR"/>
    <property type="match status" value="1"/>
</dbReference>
<keyword evidence="3" id="KW-0804">Transcription</keyword>
<proteinExistence type="predicted"/>
<dbReference type="SMART" id="SM00345">
    <property type="entry name" value="HTH_GNTR"/>
    <property type="match status" value="1"/>
</dbReference>
<dbReference type="SUPFAM" id="SSF46785">
    <property type="entry name" value="Winged helix' DNA-binding domain"/>
    <property type="match status" value="1"/>
</dbReference>
<evidence type="ECO:0000256" key="3">
    <source>
        <dbReference type="ARBA" id="ARBA00023163"/>
    </source>
</evidence>
<dbReference type="CDD" id="cd07377">
    <property type="entry name" value="WHTH_GntR"/>
    <property type="match status" value="1"/>
</dbReference>
<evidence type="ECO:0000313" key="6">
    <source>
        <dbReference type="Proteomes" id="UP001596135"/>
    </source>
</evidence>
<dbReference type="Proteomes" id="UP001596135">
    <property type="component" value="Unassembled WGS sequence"/>
</dbReference>
<evidence type="ECO:0000313" key="5">
    <source>
        <dbReference type="EMBL" id="MFC6044845.1"/>
    </source>
</evidence>
<keyword evidence="1" id="KW-0805">Transcription regulation</keyword>
<dbReference type="InterPro" id="IPR036388">
    <property type="entry name" value="WH-like_DNA-bd_sf"/>
</dbReference>
<dbReference type="PANTHER" id="PTHR44846">
    <property type="entry name" value="MANNOSYL-D-GLYCERATE TRANSPORT/METABOLISM SYSTEM REPRESSOR MNGR-RELATED"/>
    <property type="match status" value="1"/>
</dbReference>
<keyword evidence="2" id="KW-0238">DNA-binding</keyword>
<name>A0ABW1LLM1_9ACTN</name>
<gene>
    <name evidence="5" type="ORF">ACFPYL_17275</name>
</gene>
<dbReference type="RefSeq" id="WP_379156972.1">
    <property type="nucleotide sequence ID" value="NZ_JBHSRJ010000006.1"/>
</dbReference>
<keyword evidence="6" id="KW-1185">Reference proteome</keyword>
<dbReference type="PANTHER" id="PTHR44846:SF1">
    <property type="entry name" value="MANNOSYL-D-GLYCERATE TRANSPORT_METABOLISM SYSTEM REPRESSOR MNGR-RELATED"/>
    <property type="match status" value="1"/>
</dbReference>
<evidence type="ECO:0000259" key="4">
    <source>
        <dbReference type="PROSITE" id="PS50949"/>
    </source>
</evidence>
<dbReference type="InterPro" id="IPR050679">
    <property type="entry name" value="Bact_HTH_transcr_reg"/>
</dbReference>
<accession>A0ABW1LLM1</accession>
<evidence type="ECO:0000256" key="2">
    <source>
        <dbReference type="ARBA" id="ARBA00023125"/>
    </source>
</evidence>
<feature type="domain" description="HTH gntR-type" evidence="4">
    <location>
        <begin position="5"/>
        <end position="74"/>
    </location>
</feature>
<reference evidence="6" key="1">
    <citation type="journal article" date="2019" name="Int. J. Syst. Evol. Microbiol.">
        <title>The Global Catalogue of Microorganisms (GCM) 10K type strain sequencing project: providing services to taxonomists for standard genome sequencing and annotation.</title>
        <authorList>
            <consortium name="The Broad Institute Genomics Platform"/>
            <consortium name="The Broad Institute Genome Sequencing Center for Infectious Disease"/>
            <person name="Wu L."/>
            <person name="Ma J."/>
        </authorList>
    </citation>
    <scope>NUCLEOTIDE SEQUENCE [LARGE SCALE GENOMIC DNA]</scope>
    <source>
        <strain evidence="6">CCUG 54522</strain>
    </source>
</reference>
<dbReference type="EMBL" id="JBHSRJ010000006">
    <property type="protein sequence ID" value="MFC6044845.1"/>
    <property type="molecule type" value="Genomic_DNA"/>
</dbReference>
<protein>
    <submittedName>
        <fullName evidence="5">Winged helix-turn-helix domain-containing protein</fullName>
    </submittedName>
</protein>
<evidence type="ECO:0000256" key="1">
    <source>
        <dbReference type="ARBA" id="ARBA00023015"/>
    </source>
</evidence>
<dbReference type="InterPro" id="IPR000524">
    <property type="entry name" value="Tscrpt_reg_HTH_GntR"/>
</dbReference>
<organism evidence="5 6">
    <name type="scientific">Nocardioides hankookensis</name>
    <dbReference type="NCBI Taxonomy" id="443157"/>
    <lineage>
        <taxon>Bacteria</taxon>
        <taxon>Bacillati</taxon>
        <taxon>Actinomycetota</taxon>
        <taxon>Actinomycetes</taxon>
        <taxon>Propionibacteriales</taxon>
        <taxon>Nocardioidaceae</taxon>
        <taxon>Nocardioides</taxon>
    </lineage>
</organism>
<dbReference type="Gene3D" id="1.10.10.10">
    <property type="entry name" value="Winged helix-like DNA-binding domain superfamily/Winged helix DNA-binding domain"/>
    <property type="match status" value="1"/>
</dbReference>
<dbReference type="InterPro" id="IPR036390">
    <property type="entry name" value="WH_DNA-bd_sf"/>
</dbReference>
<comment type="caution">
    <text evidence="5">The sequence shown here is derived from an EMBL/GenBank/DDBJ whole genome shotgun (WGS) entry which is preliminary data.</text>
</comment>
<dbReference type="Pfam" id="PF00392">
    <property type="entry name" value="GntR"/>
    <property type="match status" value="1"/>
</dbReference>